<evidence type="ECO:0000313" key="2">
    <source>
        <dbReference type="EMBL" id="MBN7827584.1"/>
    </source>
</evidence>
<dbReference type="PANTHER" id="PTHR33993:SF14">
    <property type="entry name" value="GB|AAF24581.1"/>
    <property type="match status" value="1"/>
</dbReference>
<dbReference type="Pfam" id="PF00903">
    <property type="entry name" value="Glyoxalase"/>
    <property type="match status" value="1"/>
</dbReference>
<accession>A0A939DRC4</accession>
<reference evidence="2" key="1">
    <citation type="submission" date="2021-03" db="EMBL/GenBank/DDBJ databases">
        <title>novel species isolated from a fishpond in China.</title>
        <authorList>
            <person name="Lu H."/>
            <person name="Cai Z."/>
        </authorList>
    </citation>
    <scope>NUCLEOTIDE SEQUENCE</scope>
    <source>
        <strain evidence="2">JCM 30855</strain>
    </source>
</reference>
<evidence type="ECO:0000259" key="1">
    <source>
        <dbReference type="PROSITE" id="PS51819"/>
    </source>
</evidence>
<dbReference type="Proteomes" id="UP000664654">
    <property type="component" value="Unassembled WGS sequence"/>
</dbReference>
<dbReference type="Gene3D" id="3.10.180.10">
    <property type="entry name" value="2,3-Dihydroxybiphenyl 1,2-Dioxygenase, domain 1"/>
    <property type="match status" value="1"/>
</dbReference>
<gene>
    <name evidence="2" type="ORF">J0A66_20305</name>
</gene>
<dbReference type="InterPro" id="IPR052164">
    <property type="entry name" value="Anthracycline_SecMetBiosynth"/>
</dbReference>
<name>A0A939DRC4_9ALTE</name>
<dbReference type="SUPFAM" id="SSF54593">
    <property type="entry name" value="Glyoxalase/Bleomycin resistance protein/Dihydroxybiphenyl dioxygenase"/>
    <property type="match status" value="1"/>
</dbReference>
<dbReference type="CDD" id="cd07247">
    <property type="entry name" value="SgaA_N_like"/>
    <property type="match status" value="1"/>
</dbReference>
<dbReference type="PROSITE" id="PS51819">
    <property type="entry name" value="VOC"/>
    <property type="match status" value="1"/>
</dbReference>
<sequence length="127" mass="13720">MNAFATHGAFSWAELMTQDPESARGFYGELFGWQFDSMDMPDGHYHVARIGENKIAGVMAIPAQAAGTPPHWGNYVTVEDVDALPARVEMLGGTMLVQPTDIPGVGRFMLFQDPQGATLSAITYAQG</sequence>
<protein>
    <submittedName>
        <fullName evidence="2">VOC family protein</fullName>
    </submittedName>
</protein>
<dbReference type="InterPro" id="IPR029068">
    <property type="entry name" value="Glyas_Bleomycin-R_OHBP_Dase"/>
</dbReference>
<evidence type="ECO:0000313" key="3">
    <source>
        <dbReference type="Proteomes" id="UP000664654"/>
    </source>
</evidence>
<dbReference type="AlphaFoldDB" id="A0A939DRC4"/>
<dbReference type="InterPro" id="IPR037523">
    <property type="entry name" value="VOC_core"/>
</dbReference>
<proteinExistence type="predicted"/>
<feature type="domain" description="VOC" evidence="1">
    <location>
        <begin position="9"/>
        <end position="124"/>
    </location>
</feature>
<dbReference type="RefSeq" id="WP_206575697.1">
    <property type="nucleotide sequence ID" value="NZ_JAFKCV010000020.1"/>
</dbReference>
<dbReference type="EMBL" id="JAFKCV010000020">
    <property type="protein sequence ID" value="MBN7827584.1"/>
    <property type="molecule type" value="Genomic_DNA"/>
</dbReference>
<dbReference type="InterPro" id="IPR004360">
    <property type="entry name" value="Glyas_Fos-R_dOase_dom"/>
</dbReference>
<organism evidence="2 3">
    <name type="scientific">Bowmanella dokdonensis</name>
    <dbReference type="NCBI Taxonomy" id="751969"/>
    <lineage>
        <taxon>Bacteria</taxon>
        <taxon>Pseudomonadati</taxon>
        <taxon>Pseudomonadota</taxon>
        <taxon>Gammaproteobacteria</taxon>
        <taxon>Alteromonadales</taxon>
        <taxon>Alteromonadaceae</taxon>
        <taxon>Bowmanella</taxon>
    </lineage>
</organism>
<comment type="caution">
    <text evidence="2">The sequence shown here is derived from an EMBL/GenBank/DDBJ whole genome shotgun (WGS) entry which is preliminary data.</text>
</comment>
<keyword evidence="3" id="KW-1185">Reference proteome</keyword>
<dbReference type="PANTHER" id="PTHR33993">
    <property type="entry name" value="GLYOXALASE-RELATED"/>
    <property type="match status" value="1"/>
</dbReference>